<dbReference type="InterPro" id="IPR017907">
    <property type="entry name" value="Znf_RING_CS"/>
</dbReference>
<feature type="compositionally biased region" description="Polar residues" evidence="10">
    <location>
        <begin position="1"/>
        <end position="14"/>
    </location>
</feature>
<comment type="caution">
    <text evidence="14">The sequence shown here is derived from an EMBL/GenBank/DDBJ whole genome shotgun (WGS) entry which is preliminary data.</text>
</comment>
<dbReference type="InterPro" id="IPR001841">
    <property type="entry name" value="Znf_RING"/>
</dbReference>
<dbReference type="GO" id="GO:0097039">
    <property type="term" value="P:protein linear polyubiquitination"/>
    <property type="evidence" value="ECO:0007669"/>
    <property type="project" value="TreeGrafter"/>
</dbReference>
<dbReference type="GO" id="GO:0008270">
    <property type="term" value="F:zinc ion binding"/>
    <property type="evidence" value="ECO:0007669"/>
    <property type="project" value="UniProtKB-KW"/>
</dbReference>
<dbReference type="PROSITE" id="PS51873">
    <property type="entry name" value="TRIAD"/>
    <property type="match status" value="1"/>
</dbReference>
<dbReference type="Pfam" id="PF13445">
    <property type="entry name" value="zf-RING_UBOX"/>
    <property type="match status" value="1"/>
</dbReference>
<protein>
    <recommendedName>
        <fullName evidence="16">RBR-type E3 ubiquitin transferase</fullName>
    </recommendedName>
</protein>
<feature type="domain" description="RING-type" evidence="12">
    <location>
        <begin position="112"/>
        <end position="160"/>
    </location>
</feature>
<dbReference type="InterPro" id="IPR044066">
    <property type="entry name" value="TRIAD_supradom"/>
</dbReference>
<dbReference type="AlphaFoldDB" id="A0A9W7BH74"/>
<dbReference type="Pfam" id="PF22191">
    <property type="entry name" value="IBR_1"/>
    <property type="match status" value="1"/>
</dbReference>
<dbReference type="Gene3D" id="3.30.40.10">
    <property type="entry name" value="Zinc/RING finger domain, C3HC4 (zinc finger)"/>
    <property type="match status" value="1"/>
</dbReference>
<evidence type="ECO:0000313" key="14">
    <source>
        <dbReference type="EMBL" id="GMH87607.1"/>
    </source>
</evidence>
<organism evidence="14 15">
    <name type="scientific">Triparma strigata</name>
    <dbReference type="NCBI Taxonomy" id="1606541"/>
    <lineage>
        <taxon>Eukaryota</taxon>
        <taxon>Sar</taxon>
        <taxon>Stramenopiles</taxon>
        <taxon>Ochrophyta</taxon>
        <taxon>Bolidophyceae</taxon>
        <taxon>Parmales</taxon>
        <taxon>Triparmaceae</taxon>
        <taxon>Triparma</taxon>
    </lineage>
</organism>
<dbReference type="InterPro" id="IPR051628">
    <property type="entry name" value="LUBAC_E3_Ligases"/>
</dbReference>
<dbReference type="PROSITE" id="PS00518">
    <property type="entry name" value="ZF_RING_1"/>
    <property type="match status" value="1"/>
</dbReference>
<dbReference type="InterPro" id="IPR013083">
    <property type="entry name" value="Znf_RING/FYVE/PHD"/>
</dbReference>
<dbReference type="CDD" id="cd20354">
    <property type="entry name" value="Rcat_RBR_RNF14"/>
    <property type="match status" value="1"/>
</dbReference>
<evidence type="ECO:0000256" key="2">
    <source>
        <dbReference type="ARBA" id="ARBA00022679"/>
    </source>
</evidence>
<evidence type="ECO:0000256" key="11">
    <source>
        <dbReference type="SAM" id="Phobius"/>
    </source>
</evidence>
<evidence type="ECO:0000256" key="8">
    <source>
        <dbReference type="ARBA" id="ARBA00044508"/>
    </source>
</evidence>
<name>A0A9W7BH74_9STRA</name>
<evidence type="ECO:0000259" key="13">
    <source>
        <dbReference type="PROSITE" id="PS51873"/>
    </source>
</evidence>
<keyword evidence="11" id="KW-1133">Transmembrane helix</keyword>
<dbReference type="Pfam" id="PF01485">
    <property type="entry name" value="IBR"/>
    <property type="match status" value="1"/>
</dbReference>
<dbReference type="PROSITE" id="PS50089">
    <property type="entry name" value="ZF_RING_2"/>
    <property type="match status" value="1"/>
</dbReference>
<dbReference type="OrthoDB" id="205060at2759"/>
<dbReference type="PANTHER" id="PTHR22770:SF13">
    <property type="entry name" value="RING-TYPE DOMAIN-CONTAINING PROTEIN"/>
    <property type="match status" value="1"/>
</dbReference>
<dbReference type="SMART" id="SM00184">
    <property type="entry name" value="RING"/>
    <property type="match status" value="2"/>
</dbReference>
<evidence type="ECO:0000256" key="3">
    <source>
        <dbReference type="ARBA" id="ARBA00022723"/>
    </source>
</evidence>
<evidence type="ECO:0000256" key="10">
    <source>
        <dbReference type="SAM" id="MobiDB-lite"/>
    </source>
</evidence>
<proteinExistence type="inferred from homology"/>
<feature type="compositionally biased region" description="Low complexity" evidence="10">
    <location>
        <begin position="15"/>
        <end position="72"/>
    </location>
</feature>
<evidence type="ECO:0008006" key="16">
    <source>
        <dbReference type="Google" id="ProtNLM"/>
    </source>
</evidence>
<keyword evidence="2" id="KW-0808">Transferase</keyword>
<keyword evidence="11" id="KW-0812">Transmembrane</keyword>
<keyword evidence="3" id="KW-0479">Metal-binding</keyword>
<evidence type="ECO:0000256" key="7">
    <source>
        <dbReference type="ARBA" id="ARBA00022833"/>
    </source>
</evidence>
<accession>A0A9W7BH74</accession>
<comment type="pathway">
    <text evidence="1">Protein modification; protein ubiquitination.</text>
</comment>
<reference evidence="15" key="1">
    <citation type="journal article" date="2023" name="Commun. Biol.">
        <title>Genome analysis of Parmales, the sister group of diatoms, reveals the evolutionary specialization of diatoms from phago-mixotrophs to photoautotrophs.</title>
        <authorList>
            <person name="Ban H."/>
            <person name="Sato S."/>
            <person name="Yoshikawa S."/>
            <person name="Yamada K."/>
            <person name="Nakamura Y."/>
            <person name="Ichinomiya M."/>
            <person name="Sato N."/>
            <person name="Blanc-Mathieu R."/>
            <person name="Endo H."/>
            <person name="Kuwata A."/>
            <person name="Ogata H."/>
        </authorList>
    </citation>
    <scope>NUCLEOTIDE SEQUENCE [LARGE SCALE GENOMIC DNA]</scope>
    <source>
        <strain evidence="15">NIES 3701</strain>
    </source>
</reference>
<dbReference type="Gene3D" id="1.20.120.1750">
    <property type="match status" value="1"/>
</dbReference>
<dbReference type="GO" id="GO:0004842">
    <property type="term" value="F:ubiquitin-protein transferase activity"/>
    <property type="evidence" value="ECO:0007669"/>
    <property type="project" value="TreeGrafter"/>
</dbReference>
<evidence type="ECO:0000256" key="5">
    <source>
        <dbReference type="ARBA" id="ARBA00022771"/>
    </source>
</evidence>
<dbReference type="InterPro" id="IPR047548">
    <property type="entry name" value="Rcat_RBR_RNF14"/>
</dbReference>
<dbReference type="InterPro" id="IPR027370">
    <property type="entry name" value="Znf-RING_euk"/>
</dbReference>
<evidence type="ECO:0000313" key="15">
    <source>
        <dbReference type="Proteomes" id="UP001165085"/>
    </source>
</evidence>
<feature type="transmembrane region" description="Helical" evidence="11">
    <location>
        <begin position="415"/>
        <end position="439"/>
    </location>
</feature>
<keyword evidence="4" id="KW-0677">Repeat</keyword>
<dbReference type="Proteomes" id="UP001165085">
    <property type="component" value="Unassembled WGS sequence"/>
</dbReference>
<dbReference type="CDD" id="cd20335">
    <property type="entry name" value="BRcat_RBR"/>
    <property type="match status" value="1"/>
</dbReference>
<dbReference type="SUPFAM" id="SSF57850">
    <property type="entry name" value="RING/U-box"/>
    <property type="match status" value="3"/>
</dbReference>
<dbReference type="EMBL" id="BRXY01000331">
    <property type="protein sequence ID" value="GMH87607.1"/>
    <property type="molecule type" value="Genomic_DNA"/>
</dbReference>
<dbReference type="PANTHER" id="PTHR22770">
    <property type="entry name" value="UBIQUITIN CONJUGATING ENZYME 7 INTERACTING PROTEIN-RELATED"/>
    <property type="match status" value="1"/>
</dbReference>
<evidence type="ECO:0000259" key="12">
    <source>
        <dbReference type="PROSITE" id="PS50089"/>
    </source>
</evidence>
<evidence type="ECO:0000256" key="6">
    <source>
        <dbReference type="ARBA" id="ARBA00022786"/>
    </source>
</evidence>
<dbReference type="SMART" id="SM00647">
    <property type="entry name" value="IBR"/>
    <property type="match status" value="2"/>
</dbReference>
<keyword evidence="11" id="KW-0472">Membrane</keyword>
<comment type="similarity">
    <text evidence="8">Belongs to the RBR family. RNF14 subfamily.</text>
</comment>
<keyword evidence="6" id="KW-0833">Ubl conjugation pathway</keyword>
<dbReference type="GO" id="GO:0043161">
    <property type="term" value="P:proteasome-mediated ubiquitin-dependent protein catabolic process"/>
    <property type="evidence" value="ECO:0007669"/>
    <property type="project" value="TreeGrafter"/>
</dbReference>
<keyword evidence="15" id="KW-1185">Reference proteome</keyword>
<dbReference type="GO" id="GO:0000151">
    <property type="term" value="C:ubiquitin ligase complex"/>
    <property type="evidence" value="ECO:0007669"/>
    <property type="project" value="TreeGrafter"/>
</dbReference>
<dbReference type="InterPro" id="IPR002867">
    <property type="entry name" value="IBR_dom"/>
</dbReference>
<keyword evidence="7" id="KW-0862">Zinc</keyword>
<evidence type="ECO:0000256" key="4">
    <source>
        <dbReference type="ARBA" id="ARBA00022737"/>
    </source>
</evidence>
<keyword evidence="5 9" id="KW-0863">Zinc-finger</keyword>
<gene>
    <name evidence="14" type="ORF">TrST_g5987</name>
</gene>
<dbReference type="GO" id="GO:0043130">
    <property type="term" value="F:ubiquitin binding"/>
    <property type="evidence" value="ECO:0007669"/>
    <property type="project" value="TreeGrafter"/>
</dbReference>
<evidence type="ECO:0000256" key="1">
    <source>
        <dbReference type="ARBA" id="ARBA00004906"/>
    </source>
</evidence>
<evidence type="ECO:0000256" key="9">
    <source>
        <dbReference type="PROSITE-ProRule" id="PRU00175"/>
    </source>
</evidence>
<sequence>MSFSPEIPSPSSTIQSRDPQSPLSPSSPSTFSSVSQSLFRSLRSSAPPAPLPSSLRSTASASSASSSLSTPSNTVPGLLLLRTASLIDSVRGTSDLLPNPLAGLLKPATYTCQICYSSLQKSDTDYQPYVLSNCGHCFCKDCLAGYVSNEVNEGQVTLTCFYRTDDGVGGEVVCGASLAERDVRGILDVNNSNSGGKEEEVYRKYERFKFDRDNVDSRRCPKCDEAIINKSGRRKEDGRIVNPEMVCGSCKTEFCFYHSNSHPGKTCSEYESMNSIENKLNEEYLAKFSKPCPQCKVLVQKSGGCNQMKCTKCGVHFCWLCNKQVDGGTFPSHFQWWNVNGCPNMQMNESIEPSKAEIGRSRALAILQIVLLGPPSAVLTVASSIVCCCCLPAIGDDSSERFESCMSLWGNLLSVLVMIPFILVGLALVPVWCIFFTLFECLRIYLFGIKETDNLEKKDSLTEDEVFIQMEEGKYE</sequence>
<feature type="domain" description="RING-type" evidence="13">
    <location>
        <begin position="108"/>
        <end position="346"/>
    </location>
</feature>
<feature type="region of interest" description="Disordered" evidence="10">
    <location>
        <begin position="1"/>
        <end position="72"/>
    </location>
</feature>